<dbReference type="Gene3D" id="3.30.1540.10">
    <property type="entry name" value="formyl-coa transferase, domain 3"/>
    <property type="match status" value="1"/>
</dbReference>
<comment type="caution">
    <text evidence="2">The sequence shown here is derived from an EMBL/GenBank/DDBJ whole genome shotgun (WGS) entry which is preliminary data.</text>
</comment>
<dbReference type="PANTHER" id="PTHR48207">
    <property type="entry name" value="SUCCINATE--HYDROXYMETHYLGLUTARATE COA-TRANSFERASE"/>
    <property type="match status" value="1"/>
</dbReference>
<dbReference type="RefSeq" id="WP_007621182.1">
    <property type="nucleotide sequence ID" value="NZ_BAEO01000041.1"/>
</dbReference>
<dbReference type="SUPFAM" id="SSF89796">
    <property type="entry name" value="CoA-transferase family III (CaiB/BaiF)"/>
    <property type="match status" value="1"/>
</dbReference>
<reference evidence="2 3" key="1">
    <citation type="journal article" date="2017" name="Antonie Van Leeuwenhoek">
        <title>Rhizobium rhizosphaerae sp. nov., a novel species isolated from rice rhizosphere.</title>
        <authorList>
            <person name="Zhao J.J."/>
            <person name="Zhang J."/>
            <person name="Zhang R.J."/>
            <person name="Zhang C.W."/>
            <person name="Yin H.Q."/>
            <person name="Zhang X.X."/>
        </authorList>
    </citation>
    <scope>NUCLEOTIDE SEQUENCE [LARGE SCALE GENOMIC DNA]</scope>
    <source>
        <strain evidence="2 3">BSs20135</strain>
    </source>
</reference>
<evidence type="ECO:0000313" key="2">
    <source>
        <dbReference type="EMBL" id="GAC19862.1"/>
    </source>
</evidence>
<gene>
    <name evidence="2" type="ORF">GARC_2899</name>
</gene>
<dbReference type="Pfam" id="PF02515">
    <property type="entry name" value="CoA_transf_3"/>
    <property type="match status" value="1"/>
</dbReference>
<evidence type="ECO:0000313" key="3">
    <source>
        <dbReference type="Proteomes" id="UP000006327"/>
    </source>
</evidence>
<dbReference type="OrthoDB" id="9058532at2"/>
<keyword evidence="3" id="KW-1185">Reference proteome</keyword>
<dbReference type="STRING" id="493475.GARC_2899"/>
<dbReference type="eggNOG" id="COG1804">
    <property type="taxonomic scope" value="Bacteria"/>
</dbReference>
<dbReference type="GO" id="GO:0008410">
    <property type="term" value="F:CoA-transferase activity"/>
    <property type="evidence" value="ECO:0007669"/>
    <property type="project" value="TreeGrafter"/>
</dbReference>
<sequence>MSSPLSHIRVLELSRILAGPWAGQMLADLGAEVIKVEKPIEGDDTRHWGPPFLQNQQGEATTESAYFLSTNRGKRSITVDIRQPQGQAIIHQLIASCDVLIENFKVGSLQKYHLDYASLSAINPKLIYCSITGFGQDGPYAQRAGYDFLLQGMGGLMSVTGEPDHLPGGGPQKVGVALTDILTGMYATTAIQAAIIEREKSGLGQQIDLALLDVQVACLANQSMNYLVGHETPKRMGNAHPNIVPYQTFQTADGFIILTVGNDSQFADFCEVAQCQALLEDPRFTTNQARVNNREIVVEQLTTLIKAKTNDFWLQQLEIKGVPCGPINDIAHVFDNPQIKHRKMLNELTHPENGKVPTVSNPINLSRTPIVYHQAPPNLGEHTDEVLTELLDYDTGVIGKLRQSKII</sequence>
<dbReference type="InterPro" id="IPR050483">
    <property type="entry name" value="CoA-transferase_III_domain"/>
</dbReference>
<evidence type="ECO:0000256" key="1">
    <source>
        <dbReference type="ARBA" id="ARBA00022679"/>
    </source>
</evidence>
<proteinExistence type="predicted"/>
<dbReference type="InterPro" id="IPR023606">
    <property type="entry name" value="CoA-Trfase_III_dom_1_sf"/>
</dbReference>
<dbReference type="PANTHER" id="PTHR48207:SF3">
    <property type="entry name" value="SUCCINATE--HYDROXYMETHYLGLUTARATE COA-TRANSFERASE"/>
    <property type="match status" value="1"/>
</dbReference>
<dbReference type="InterPro" id="IPR044855">
    <property type="entry name" value="CoA-Trfase_III_dom3_sf"/>
</dbReference>
<dbReference type="EMBL" id="BAEO01000041">
    <property type="protein sequence ID" value="GAC19862.1"/>
    <property type="molecule type" value="Genomic_DNA"/>
</dbReference>
<dbReference type="Proteomes" id="UP000006327">
    <property type="component" value="Unassembled WGS sequence"/>
</dbReference>
<name>K6YNW9_9ALTE</name>
<dbReference type="Gene3D" id="3.40.50.10540">
    <property type="entry name" value="Crotonobetainyl-coa:carnitine coa-transferase, domain 1"/>
    <property type="match status" value="1"/>
</dbReference>
<accession>K6YNW9</accession>
<dbReference type="AlphaFoldDB" id="K6YNW9"/>
<organism evidence="2 3">
    <name type="scientific">Paraglaciecola arctica BSs20135</name>
    <dbReference type="NCBI Taxonomy" id="493475"/>
    <lineage>
        <taxon>Bacteria</taxon>
        <taxon>Pseudomonadati</taxon>
        <taxon>Pseudomonadota</taxon>
        <taxon>Gammaproteobacteria</taxon>
        <taxon>Alteromonadales</taxon>
        <taxon>Alteromonadaceae</taxon>
        <taxon>Paraglaciecola</taxon>
    </lineage>
</organism>
<keyword evidence="1 2" id="KW-0808">Transferase</keyword>
<protein>
    <submittedName>
        <fullName evidence="2">CaiB/baiF CoA-transferase family protein</fullName>
    </submittedName>
</protein>
<dbReference type="InterPro" id="IPR003673">
    <property type="entry name" value="CoA-Trfase_fam_III"/>
</dbReference>